<name>A0AAV7VBD4_PLEWA</name>
<dbReference type="Proteomes" id="UP001066276">
    <property type="component" value="Chromosome 2_1"/>
</dbReference>
<protein>
    <submittedName>
        <fullName evidence="1">Uncharacterized protein</fullName>
    </submittedName>
</protein>
<gene>
    <name evidence="1" type="ORF">NDU88_002040</name>
</gene>
<comment type="caution">
    <text evidence="1">The sequence shown here is derived from an EMBL/GenBank/DDBJ whole genome shotgun (WGS) entry which is preliminary data.</text>
</comment>
<proteinExistence type="predicted"/>
<sequence length="225" mass="25350">MELLRDAITFCENPGLFFPSVAPSDDLRWTLLTRKKIVDRLSSRTPAPRWSSFLGYQPHPWSCRQAAPFCQFGMDSGPGLHSSGATTLVPALEELPARHLWLLPVRSHPPSLAQLWEEPISALVPAREEPIVERPPGWGRLLEPTLGPTQARVSASLKPILRLQLGRSCPPRRSCFAIHDSSPRGVSHEEPPVRDQEVPFSLLEPLHDERWSLDPPWRHTKNHTS</sequence>
<evidence type="ECO:0000313" key="1">
    <source>
        <dbReference type="EMBL" id="KAJ1198196.1"/>
    </source>
</evidence>
<dbReference type="EMBL" id="JANPWB010000003">
    <property type="protein sequence ID" value="KAJ1198196.1"/>
    <property type="molecule type" value="Genomic_DNA"/>
</dbReference>
<accession>A0AAV7VBD4</accession>
<organism evidence="1 2">
    <name type="scientific">Pleurodeles waltl</name>
    <name type="common">Iberian ribbed newt</name>
    <dbReference type="NCBI Taxonomy" id="8319"/>
    <lineage>
        <taxon>Eukaryota</taxon>
        <taxon>Metazoa</taxon>
        <taxon>Chordata</taxon>
        <taxon>Craniata</taxon>
        <taxon>Vertebrata</taxon>
        <taxon>Euteleostomi</taxon>
        <taxon>Amphibia</taxon>
        <taxon>Batrachia</taxon>
        <taxon>Caudata</taxon>
        <taxon>Salamandroidea</taxon>
        <taxon>Salamandridae</taxon>
        <taxon>Pleurodelinae</taxon>
        <taxon>Pleurodeles</taxon>
    </lineage>
</organism>
<dbReference type="AlphaFoldDB" id="A0AAV7VBD4"/>
<reference evidence="1" key="1">
    <citation type="journal article" date="2022" name="bioRxiv">
        <title>Sequencing and chromosome-scale assembly of the giantPleurodeles waltlgenome.</title>
        <authorList>
            <person name="Brown T."/>
            <person name="Elewa A."/>
            <person name="Iarovenko S."/>
            <person name="Subramanian E."/>
            <person name="Araus A.J."/>
            <person name="Petzold A."/>
            <person name="Susuki M."/>
            <person name="Suzuki K.-i.T."/>
            <person name="Hayashi T."/>
            <person name="Toyoda A."/>
            <person name="Oliveira C."/>
            <person name="Osipova E."/>
            <person name="Leigh N.D."/>
            <person name="Simon A."/>
            <person name="Yun M.H."/>
        </authorList>
    </citation>
    <scope>NUCLEOTIDE SEQUENCE</scope>
    <source>
        <strain evidence="1">20211129_DDA</strain>
        <tissue evidence="1">Liver</tissue>
    </source>
</reference>
<evidence type="ECO:0000313" key="2">
    <source>
        <dbReference type="Proteomes" id="UP001066276"/>
    </source>
</evidence>
<keyword evidence="2" id="KW-1185">Reference proteome</keyword>